<dbReference type="Pfam" id="PF13649">
    <property type="entry name" value="Methyltransf_25"/>
    <property type="match status" value="1"/>
</dbReference>
<dbReference type="PRINTS" id="PR00469">
    <property type="entry name" value="PNDRDTASEII"/>
</dbReference>
<evidence type="ECO:0000313" key="6">
    <source>
        <dbReference type="EMBL" id="UQN15699.1"/>
    </source>
</evidence>
<dbReference type="InterPro" id="IPR036188">
    <property type="entry name" value="FAD/NAD-bd_sf"/>
</dbReference>
<dbReference type="InterPro" id="IPR023753">
    <property type="entry name" value="FAD/NAD-binding_dom"/>
</dbReference>
<dbReference type="SUPFAM" id="SSF53335">
    <property type="entry name" value="S-adenosyl-L-methionine-dependent methyltransferases"/>
    <property type="match status" value="1"/>
</dbReference>
<keyword evidence="2" id="KW-0560">Oxidoreductase</keyword>
<comment type="catalytic activity">
    <reaction evidence="3">
        <text>[thioredoxin]-dithiol + NADP(+) = [thioredoxin]-disulfide + NADPH + H(+)</text>
        <dbReference type="Rhea" id="RHEA:20345"/>
        <dbReference type="Rhea" id="RHEA-COMP:10698"/>
        <dbReference type="Rhea" id="RHEA-COMP:10700"/>
        <dbReference type="ChEBI" id="CHEBI:15378"/>
        <dbReference type="ChEBI" id="CHEBI:29950"/>
        <dbReference type="ChEBI" id="CHEBI:50058"/>
        <dbReference type="ChEBI" id="CHEBI:57783"/>
        <dbReference type="ChEBI" id="CHEBI:58349"/>
        <dbReference type="EC" id="1.8.1.9"/>
    </reaction>
</comment>
<dbReference type="CDD" id="cd02440">
    <property type="entry name" value="AdoMet_MTases"/>
    <property type="match status" value="1"/>
</dbReference>
<dbReference type="Gene3D" id="3.50.50.60">
    <property type="entry name" value="FAD/NAD(P)-binding domain"/>
    <property type="match status" value="2"/>
</dbReference>
<dbReference type="EMBL" id="CP097160">
    <property type="protein sequence ID" value="UQN15699.1"/>
    <property type="molecule type" value="Genomic_DNA"/>
</dbReference>
<sequence length="533" mass="55948">MQTSKWDVIIIGAGPAGLAAAQMLGRSRRRTLVLDSGSGRNRFAEHMHGVVGFDGAEPAELRARGRDEAAAYGVEFRAAEVTTVRDRGDALEVVTGAGVEVTRSLVVATGLTDVLPDVPGLRERWGVSVLHGPYCHGYEVRDQRLGVLVTSEAALHPAQLVRQLSDRMTVFVGGARNAEGELVVPAVTVPDEVAQRLRARGVEVVADAAVVAFSGEGLGLEQVRLDDGRSFDIDAVFAAGAFVPHDAMVAGLELVRDETPFGSVIKVDQTGQTSNPRVWATGNVVTPMANVPISLGSGTMTGSIVNWFLVEEDADRAIAAEFWEAKYGGEDRVWSGRVNRVLEDVVAPLPVGRALDLGCGEGADVLWLAAGGWDATGIDLSSSAVARAQTVAADAGVSGATFVAADVVDALAQLSGQEFDLVTASFFQSPVAFKRAAALRTAAARIRPGGRLLLTSHAAPPAWAAEHADAGAGHGPGRFIQPADELAALDLDGAEWEVELAELRQREITAPDGTPSTIDDSVVLLRRVGVDRG</sequence>
<feature type="domain" description="FAD/NAD(P)-binding" evidence="4">
    <location>
        <begin position="7"/>
        <end position="292"/>
    </location>
</feature>
<reference evidence="6" key="1">
    <citation type="submission" date="2022-05" db="EMBL/GenBank/DDBJ databases">
        <title>Complete genome sequence of toluene-degrading Gulosibacter sediminis strain ACHW.36C.</title>
        <authorList>
            <person name="Wai A.C."/>
            <person name="Lai G.K."/>
            <person name="Griffin S.D."/>
            <person name="Leung F.C."/>
        </authorList>
    </citation>
    <scope>NUCLEOTIDE SEQUENCE [LARGE SCALE GENOMIC DNA]</scope>
    <source>
        <strain evidence="6">ACHW.36C</strain>
    </source>
</reference>
<evidence type="ECO:0000259" key="5">
    <source>
        <dbReference type="Pfam" id="PF13649"/>
    </source>
</evidence>
<dbReference type="InterPro" id="IPR041698">
    <property type="entry name" value="Methyltransf_25"/>
</dbReference>
<proteinExistence type="predicted"/>
<accession>A0ABY4MZ74</accession>
<keyword evidence="1" id="KW-0285">Flavoprotein</keyword>
<evidence type="ECO:0000259" key="4">
    <source>
        <dbReference type="Pfam" id="PF07992"/>
    </source>
</evidence>
<organism evidence="6">
    <name type="scientific">Gulosibacter sediminis</name>
    <dbReference type="NCBI Taxonomy" id="1729695"/>
    <lineage>
        <taxon>Bacteria</taxon>
        <taxon>Bacillati</taxon>
        <taxon>Actinomycetota</taxon>
        <taxon>Actinomycetes</taxon>
        <taxon>Micrococcales</taxon>
        <taxon>Microbacteriaceae</taxon>
        <taxon>Gulosibacter</taxon>
    </lineage>
</organism>
<evidence type="ECO:0000256" key="2">
    <source>
        <dbReference type="ARBA" id="ARBA00023002"/>
    </source>
</evidence>
<dbReference type="InterPro" id="IPR050097">
    <property type="entry name" value="Ferredoxin-NADP_redctase_2"/>
</dbReference>
<gene>
    <name evidence="6" type="ORF">M3M28_04395</name>
</gene>
<dbReference type="PRINTS" id="PR00368">
    <property type="entry name" value="FADPNR"/>
</dbReference>
<dbReference type="InterPro" id="IPR029063">
    <property type="entry name" value="SAM-dependent_MTases_sf"/>
</dbReference>
<evidence type="ECO:0000256" key="1">
    <source>
        <dbReference type="ARBA" id="ARBA00022630"/>
    </source>
</evidence>
<protein>
    <submittedName>
        <fullName evidence="6">FAD-dependent oxidoreductase</fullName>
    </submittedName>
</protein>
<dbReference type="Gene3D" id="3.40.50.150">
    <property type="entry name" value="Vaccinia Virus protein VP39"/>
    <property type="match status" value="1"/>
</dbReference>
<dbReference type="PANTHER" id="PTHR48105">
    <property type="entry name" value="THIOREDOXIN REDUCTASE 1-RELATED-RELATED"/>
    <property type="match status" value="1"/>
</dbReference>
<dbReference type="SUPFAM" id="SSF51905">
    <property type="entry name" value="FAD/NAD(P)-binding domain"/>
    <property type="match status" value="1"/>
</dbReference>
<name>A0ABY4MZ74_9MICO</name>
<dbReference type="Pfam" id="PF07992">
    <property type="entry name" value="Pyr_redox_2"/>
    <property type="match status" value="1"/>
</dbReference>
<evidence type="ECO:0000256" key="3">
    <source>
        <dbReference type="ARBA" id="ARBA00048132"/>
    </source>
</evidence>
<feature type="domain" description="Methyltransferase" evidence="5">
    <location>
        <begin position="355"/>
        <end position="450"/>
    </location>
</feature>